<dbReference type="AlphaFoldDB" id="A0A644WH41"/>
<dbReference type="InterPro" id="IPR020449">
    <property type="entry name" value="Tscrpt_reg_AraC-type_HTH"/>
</dbReference>
<evidence type="ECO:0000256" key="3">
    <source>
        <dbReference type="ARBA" id="ARBA00023163"/>
    </source>
</evidence>
<dbReference type="PRINTS" id="PR00032">
    <property type="entry name" value="HTHARAC"/>
</dbReference>
<proteinExistence type="predicted"/>
<reference evidence="5" key="1">
    <citation type="submission" date="2019-08" db="EMBL/GenBank/DDBJ databases">
        <authorList>
            <person name="Kucharzyk K."/>
            <person name="Murdoch R.W."/>
            <person name="Higgins S."/>
            <person name="Loffler F."/>
        </authorList>
    </citation>
    <scope>NUCLEOTIDE SEQUENCE</scope>
</reference>
<evidence type="ECO:0000256" key="2">
    <source>
        <dbReference type="ARBA" id="ARBA00023125"/>
    </source>
</evidence>
<dbReference type="Gene3D" id="1.10.10.60">
    <property type="entry name" value="Homeodomain-like"/>
    <property type="match status" value="2"/>
</dbReference>
<evidence type="ECO:0000259" key="4">
    <source>
        <dbReference type="PROSITE" id="PS01124"/>
    </source>
</evidence>
<name>A0A644WH41_9ZZZZ</name>
<accession>A0A644WH41</accession>
<dbReference type="SMART" id="SM00342">
    <property type="entry name" value="HTH_ARAC"/>
    <property type="match status" value="1"/>
</dbReference>
<dbReference type="EMBL" id="VSSQ01000922">
    <property type="protein sequence ID" value="MPM03080.1"/>
    <property type="molecule type" value="Genomic_DNA"/>
</dbReference>
<keyword evidence="2" id="KW-0238">DNA-binding</keyword>
<dbReference type="Pfam" id="PF12833">
    <property type="entry name" value="HTH_18"/>
    <property type="match status" value="1"/>
</dbReference>
<protein>
    <submittedName>
        <fullName evidence="5">HTH-type transcriptional activator RhaS</fullName>
    </submittedName>
</protein>
<dbReference type="PANTHER" id="PTHR43280">
    <property type="entry name" value="ARAC-FAMILY TRANSCRIPTIONAL REGULATOR"/>
    <property type="match status" value="1"/>
</dbReference>
<evidence type="ECO:0000313" key="5">
    <source>
        <dbReference type="EMBL" id="MPM03080.1"/>
    </source>
</evidence>
<gene>
    <name evidence="5" type="primary">rhaS_37</name>
    <name evidence="5" type="ORF">SDC9_49339</name>
</gene>
<keyword evidence="1" id="KW-0805">Transcription regulation</keyword>
<dbReference type="GO" id="GO:0003700">
    <property type="term" value="F:DNA-binding transcription factor activity"/>
    <property type="evidence" value="ECO:0007669"/>
    <property type="project" value="InterPro"/>
</dbReference>
<dbReference type="PROSITE" id="PS01124">
    <property type="entry name" value="HTH_ARAC_FAMILY_2"/>
    <property type="match status" value="1"/>
</dbReference>
<keyword evidence="3" id="KW-0804">Transcription</keyword>
<dbReference type="PANTHER" id="PTHR43280:SF27">
    <property type="entry name" value="TRANSCRIPTIONAL REGULATOR MTLR"/>
    <property type="match status" value="1"/>
</dbReference>
<sequence>MKNAIFGEISPLSDKDCFTVFSRLKNAFTYPIHTHDNIYELNFIENAAGARRVVGDSVEEIGYLELTLITGHALSHAWLNNNKKFKDIKEITIQFHADLLNHDLLERNQFKSVKDMFEKAKCGVTFSESTVERYKERIEELSGESHGAHSVLKLIGLLYDLSVSNDMRVLSSKSFVEQDEDAFDSRRINKAYHYMLENYDKPIKLADVAGLVNMSETAFSRFIKKRTGKNYVDALNDIRLGHATRMLVETTHSIIEICYECGFNNLSNFNRIFKKKKNCTPREFRDNYWKTHIII</sequence>
<dbReference type="PROSITE" id="PS00041">
    <property type="entry name" value="HTH_ARAC_FAMILY_1"/>
    <property type="match status" value="1"/>
</dbReference>
<dbReference type="InterPro" id="IPR018060">
    <property type="entry name" value="HTH_AraC"/>
</dbReference>
<dbReference type="InterPro" id="IPR009057">
    <property type="entry name" value="Homeodomain-like_sf"/>
</dbReference>
<organism evidence="5">
    <name type="scientific">bioreactor metagenome</name>
    <dbReference type="NCBI Taxonomy" id="1076179"/>
    <lineage>
        <taxon>unclassified sequences</taxon>
        <taxon>metagenomes</taxon>
        <taxon>ecological metagenomes</taxon>
    </lineage>
</organism>
<dbReference type="SUPFAM" id="SSF46689">
    <property type="entry name" value="Homeodomain-like"/>
    <property type="match status" value="2"/>
</dbReference>
<dbReference type="InterPro" id="IPR018062">
    <property type="entry name" value="HTH_AraC-typ_CS"/>
</dbReference>
<comment type="caution">
    <text evidence="5">The sequence shown here is derived from an EMBL/GenBank/DDBJ whole genome shotgun (WGS) entry which is preliminary data.</text>
</comment>
<feature type="domain" description="HTH araC/xylS-type" evidence="4">
    <location>
        <begin position="189"/>
        <end position="287"/>
    </location>
</feature>
<dbReference type="GO" id="GO:0043565">
    <property type="term" value="F:sequence-specific DNA binding"/>
    <property type="evidence" value="ECO:0007669"/>
    <property type="project" value="InterPro"/>
</dbReference>
<evidence type="ECO:0000256" key="1">
    <source>
        <dbReference type="ARBA" id="ARBA00023015"/>
    </source>
</evidence>